<dbReference type="InterPro" id="IPR050090">
    <property type="entry name" value="Tyrosine_recombinase_XerCD"/>
</dbReference>
<dbReference type="InterPro" id="IPR002104">
    <property type="entry name" value="Integrase_catalytic"/>
</dbReference>
<dbReference type="PANTHER" id="PTHR30349:SF64">
    <property type="entry name" value="PROPHAGE INTEGRASE INTD-RELATED"/>
    <property type="match status" value="1"/>
</dbReference>
<reference evidence="8" key="2">
    <citation type="submission" date="2021-08" db="EMBL/GenBank/DDBJ databases">
        <authorList>
            <person name="Dalcin Martins P."/>
        </authorList>
    </citation>
    <scope>NUCLEOTIDE SEQUENCE</scope>
    <source>
        <strain evidence="8">MAG_39</strain>
    </source>
</reference>
<dbReference type="EMBL" id="JAIOIV010000064">
    <property type="protein sequence ID" value="MBZ0156102.1"/>
    <property type="molecule type" value="Genomic_DNA"/>
</dbReference>
<comment type="caution">
    <text evidence="8">The sequence shown here is derived from an EMBL/GenBank/DDBJ whole genome shotgun (WGS) entry which is preliminary data.</text>
</comment>
<evidence type="ECO:0000256" key="1">
    <source>
        <dbReference type="ARBA" id="ARBA00008857"/>
    </source>
</evidence>
<dbReference type="InterPro" id="IPR011010">
    <property type="entry name" value="DNA_brk_join_enz"/>
</dbReference>
<dbReference type="InterPro" id="IPR044068">
    <property type="entry name" value="CB"/>
</dbReference>
<sequence>MGSVYKRGGVWWIKYYRNGKPFYESSGSEKETEARKLLKSREGSIVDGKFHGLKVERITFDELAQDLLNDYRINARKSLDRAELSIKHLKEHFSGIKAVNITTGEIQRYILKRQGEGAKNGTINRELSALKRAFTLAARQTPPKVVNVPYIPKLKENNVRTGYFEHNEYLKLKAALPEYVRPVLTQGYYSGMRLGEILSLQWTQVDMVEGRILLDAGTTKNDEARTIYLSGELYQTLLNQKMIRDEQFPSCPYVFFTPKGKQIRDFRGAWATACKAVELEGRLFHDLRRTAVRNMVRASIPERVAMKISGHKTRSVFDRYNIVNEADLKSAAEKVTQLHRAAVEKMERVNGDNLVTFEGKVVQNDTREGS</sequence>
<dbReference type="Gene3D" id="1.10.150.130">
    <property type="match status" value="1"/>
</dbReference>
<proteinExistence type="inferred from homology"/>
<dbReference type="GO" id="GO:0015074">
    <property type="term" value="P:DNA integration"/>
    <property type="evidence" value="ECO:0007669"/>
    <property type="project" value="UniProtKB-KW"/>
</dbReference>
<keyword evidence="3 5" id="KW-0238">DNA-binding</keyword>
<evidence type="ECO:0000256" key="3">
    <source>
        <dbReference type="ARBA" id="ARBA00023125"/>
    </source>
</evidence>
<dbReference type="GO" id="GO:0006310">
    <property type="term" value="P:DNA recombination"/>
    <property type="evidence" value="ECO:0007669"/>
    <property type="project" value="UniProtKB-KW"/>
</dbReference>
<keyword evidence="2" id="KW-0229">DNA integration</keyword>
<evidence type="ECO:0000313" key="8">
    <source>
        <dbReference type="EMBL" id="MBZ0156102.1"/>
    </source>
</evidence>
<evidence type="ECO:0000256" key="2">
    <source>
        <dbReference type="ARBA" id="ARBA00022908"/>
    </source>
</evidence>
<dbReference type="PANTHER" id="PTHR30349">
    <property type="entry name" value="PHAGE INTEGRASE-RELATED"/>
    <property type="match status" value="1"/>
</dbReference>
<accession>A0A953J7L5</accession>
<evidence type="ECO:0000313" key="9">
    <source>
        <dbReference type="Proteomes" id="UP000705867"/>
    </source>
</evidence>
<dbReference type="Gene3D" id="1.10.443.10">
    <property type="entry name" value="Intergrase catalytic core"/>
    <property type="match status" value="1"/>
</dbReference>
<comment type="similarity">
    <text evidence="1">Belongs to the 'phage' integrase family.</text>
</comment>
<dbReference type="PROSITE" id="PS51900">
    <property type="entry name" value="CB"/>
    <property type="match status" value="1"/>
</dbReference>
<feature type="domain" description="Tyr recombinase" evidence="6">
    <location>
        <begin position="159"/>
        <end position="333"/>
    </location>
</feature>
<evidence type="ECO:0000259" key="7">
    <source>
        <dbReference type="PROSITE" id="PS51900"/>
    </source>
</evidence>
<dbReference type="Pfam" id="PF02899">
    <property type="entry name" value="Phage_int_SAM_1"/>
    <property type="match status" value="1"/>
</dbReference>
<feature type="domain" description="Core-binding (CB)" evidence="7">
    <location>
        <begin position="58"/>
        <end position="138"/>
    </location>
</feature>
<dbReference type="InterPro" id="IPR004107">
    <property type="entry name" value="Integrase_SAM-like_N"/>
</dbReference>
<dbReference type="GO" id="GO:0003677">
    <property type="term" value="F:DNA binding"/>
    <property type="evidence" value="ECO:0007669"/>
    <property type="project" value="UniProtKB-UniRule"/>
</dbReference>
<gene>
    <name evidence="8" type="ORF">K8I29_07790</name>
</gene>
<dbReference type="Pfam" id="PF00589">
    <property type="entry name" value="Phage_integrase"/>
    <property type="match status" value="1"/>
</dbReference>
<dbReference type="SUPFAM" id="SSF56349">
    <property type="entry name" value="DNA breaking-rejoining enzymes"/>
    <property type="match status" value="1"/>
</dbReference>
<dbReference type="InterPro" id="IPR010998">
    <property type="entry name" value="Integrase_recombinase_N"/>
</dbReference>
<evidence type="ECO:0000256" key="4">
    <source>
        <dbReference type="ARBA" id="ARBA00023172"/>
    </source>
</evidence>
<dbReference type="AlphaFoldDB" id="A0A953J7L5"/>
<reference evidence="8" key="1">
    <citation type="journal article" date="2021" name="bioRxiv">
        <title>Unraveling nitrogen, sulfur and carbon metabolic pathways and microbial community transcriptional responses to substrate deprivation and toxicity stresses in a bioreactor mimicking anoxic brackish coastal sediment conditions.</title>
        <authorList>
            <person name="Martins P.D."/>
            <person name="Echeveste M.J."/>
            <person name="Arshad A."/>
            <person name="Kurth J."/>
            <person name="Ouboter H."/>
            <person name="Jetten M.S.M."/>
            <person name="Welte C.U."/>
        </authorList>
    </citation>
    <scope>NUCLEOTIDE SEQUENCE</scope>
    <source>
        <strain evidence="8">MAG_39</strain>
    </source>
</reference>
<name>A0A953J7L5_9BACT</name>
<dbReference type="InterPro" id="IPR013762">
    <property type="entry name" value="Integrase-like_cat_sf"/>
</dbReference>
<organism evidence="8 9">
    <name type="scientific">Candidatus Nitrobium versatile</name>
    <dbReference type="NCBI Taxonomy" id="2884831"/>
    <lineage>
        <taxon>Bacteria</taxon>
        <taxon>Pseudomonadati</taxon>
        <taxon>Nitrospirota</taxon>
        <taxon>Nitrospiria</taxon>
        <taxon>Nitrospirales</taxon>
        <taxon>Nitrospiraceae</taxon>
        <taxon>Candidatus Nitrobium</taxon>
    </lineage>
</organism>
<dbReference type="CDD" id="cd00796">
    <property type="entry name" value="INT_Rci_Hp1_C"/>
    <property type="match status" value="1"/>
</dbReference>
<evidence type="ECO:0000256" key="5">
    <source>
        <dbReference type="PROSITE-ProRule" id="PRU01248"/>
    </source>
</evidence>
<dbReference type="PROSITE" id="PS51898">
    <property type="entry name" value="TYR_RECOMBINASE"/>
    <property type="match status" value="1"/>
</dbReference>
<evidence type="ECO:0000259" key="6">
    <source>
        <dbReference type="PROSITE" id="PS51898"/>
    </source>
</evidence>
<dbReference type="Proteomes" id="UP000705867">
    <property type="component" value="Unassembled WGS sequence"/>
</dbReference>
<keyword evidence="4" id="KW-0233">DNA recombination</keyword>
<protein>
    <submittedName>
        <fullName evidence="8">Site-specific integrase</fullName>
    </submittedName>
</protein>